<organism evidence="1 2">
    <name type="scientific">Bimuria novae-zelandiae CBS 107.79</name>
    <dbReference type="NCBI Taxonomy" id="1447943"/>
    <lineage>
        <taxon>Eukaryota</taxon>
        <taxon>Fungi</taxon>
        <taxon>Dikarya</taxon>
        <taxon>Ascomycota</taxon>
        <taxon>Pezizomycotina</taxon>
        <taxon>Dothideomycetes</taxon>
        <taxon>Pleosporomycetidae</taxon>
        <taxon>Pleosporales</taxon>
        <taxon>Massarineae</taxon>
        <taxon>Didymosphaeriaceae</taxon>
        <taxon>Bimuria</taxon>
    </lineage>
</organism>
<evidence type="ECO:0000313" key="2">
    <source>
        <dbReference type="Proteomes" id="UP000800036"/>
    </source>
</evidence>
<dbReference type="AlphaFoldDB" id="A0A6A5VD31"/>
<accession>A0A6A5VD31</accession>
<name>A0A6A5VD31_9PLEO</name>
<sequence length="92" mass="10538">MRRLQPSRGRPSWNVQVVELQFLLQILLPASIAYLADYNTLQLHVPASVMRPACLLPWLHAFRITSGVEALVESATFIVWLGPIQRTRQNSW</sequence>
<evidence type="ECO:0000313" key="1">
    <source>
        <dbReference type="EMBL" id="KAF1975064.1"/>
    </source>
</evidence>
<keyword evidence="2" id="KW-1185">Reference proteome</keyword>
<proteinExistence type="predicted"/>
<protein>
    <submittedName>
        <fullName evidence="1">Uncharacterized protein</fullName>
    </submittedName>
</protein>
<dbReference type="EMBL" id="ML976672">
    <property type="protein sequence ID" value="KAF1975064.1"/>
    <property type="molecule type" value="Genomic_DNA"/>
</dbReference>
<dbReference type="Proteomes" id="UP000800036">
    <property type="component" value="Unassembled WGS sequence"/>
</dbReference>
<reference evidence="1" key="1">
    <citation type="journal article" date="2020" name="Stud. Mycol.">
        <title>101 Dothideomycetes genomes: a test case for predicting lifestyles and emergence of pathogens.</title>
        <authorList>
            <person name="Haridas S."/>
            <person name="Albert R."/>
            <person name="Binder M."/>
            <person name="Bloem J."/>
            <person name="Labutti K."/>
            <person name="Salamov A."/>
            <person name="Andreopoulos B."/>
            <person name="Baker S."/>
            <person name="Barry K."/>
            <person name="Bills G."/>
            <person name="Bluhm B."/>
            <person name="Cannon C."/>
            <person name="Castanera R."/>
            <person name="Culley D."/>
            <person name="Daum C."/>
            <person name="Ezra D."/>
            <person name="Gonzalez J."/>
            <person name="Henrissat B."/>
            <person name="Kuo A."/>
            <person name="Liang C."/>
            <person name="Lipzen A."/>
            <person name="Lutzoni F."/>
            <person name="Magnuson J."/>
            <person name="Mondo S."/>
            <person name="Nolan M."/>
            <person name="Ohm R."/>
            <person name="Pangilinan J."/>
            <person name="Park H.-J."/>
            <person name="Ramirez L."/>
            <person name="Alfaro M."/>
            <person name="Sun H."/>
            <person name="Tritt A."/>
            <person name="Yoshinaga Y."/>
            <person name="Zwiers L.-H."/>
            <person name="Turgeon B."/>
            <person name="Goodwin S."/>
            <person name="Spatafora J."/>
            <person name="Crous P."/>
            <person name="Grigoriev I."/>
        </authorList>
    </citation>
    <scope>NUCLEOTIDE SEQUENCE</scope>
    <source>
        <strain evidence="1">CBS 107.79</strain>
    </source>
</reference>
<gene>
    <name evidence="1" type="ORF">BU23DRAFT_87234</name>
</gene>